<feature type="repeat" description="PPR" evidence="2">
    <location>
        <begin position="563"/>
        <end position="597"/>
    </location>
</feature>
<feature type="repeat" description="PPR" evidence="2">
    <location>
        <begin position="402"/>
        <end position="436"/>
    </location>
</feature>
<proteinExistence type="predicted"/>
<organism evidence="4 5">
    <name type="scientific">Castilleja foliolosa</name>
    <dbReference type="NCBI Taxonomy" id="1961234"/>
    <lineage>
        <taxon>Eukaryota</taxon>
        <taxon>Viridiplantae</taxon>
        <taxon>Streptophyta</taxon>
        <taxon>Embryophyta</taxon>
        <taxon>Tracheophyta</taxon>
        <taxon>Spermatophyta</taxon>
        <taxon>Magnoliopsida</taxon>
        <taxon>eudicotyledons</taxon>
        <taxon>Gunneridae</taxon>
        <taxon>Pentapetalae</taxon>
        <taxon>asterids</taxon>
        <taxon>lamiids</taxon>
        <taxon>Lamiales</taxon>
        <taxon>Orobanchaceae</taxon>
        <taxon>Pedicularideae</taxon>
        <taxon>Castillejinae</taxon>
        <taxon>Castilleja</taxon>
    </lineage>
</organism>
<dbReference type="Pfam" id="PF01535">
    <property type="entry name" value="PPR"/>
    <property type="match status" value="5"/>
</dbReference>
<dbReference type="Gene3D" id="1.25.40.10">
    <property type="entry name" value="Tetratricopeptide repeat domain"/>
    <property type="match status" value="8"/>
</dbReference>
<feature type="repeat" description="PPR" evidence="2">
    <location>
        <begin position="225"/>
        <end position="259"/>
    </location>
</feature>
<gene>
    <name evidence="4" type="ORF">CASFOL_034051</name>
</gene>
<feature type="repeat" description="PPR" evidence="2">
    <location>
        <begin position="154"/>
        <end position="188"/>
    </location>
</feature>
<dbReference type="NCBIfam" id="TIGR00756">
    <property type="entry name" value="PPR"/>
    <property type="match status" value="15"/>
</dbReference>
<feature type="repeat" description="PPR" evidence="2">
    <location>
        <begin position="737"/>
        <end position="771"/>
    </location>
</feature>
<dbReference type="EMBL" id="JAVIJP010000060">
    <property type="protein sequence ID" value="KAL3622640.1"/>
    <property type="molecule type" value="Genomic_DNA"/>
</dbReference>
<feature type="repeat" description="PPR" evidence="2">
    <location>
        <begin position="472"/>
        <end position="506"/>
    </location>
</feature>
<keyword evidence="5" id="KW-1185">Reference proteome</keyword>
<dbReference type="PANTHER" id="PTHR47932:SF62">
    <property type="entry name" value="EXPRESSED PROTEIN"/>
    <property type="match status" value="1"/>
</dbReference>
<feature type="repeat" description="PPR" evidence="2">
    <location>
        <begin position="332"/>
        <end position="366"/>
    </location>
</feature>
<dbReference type="Pfam" id="PF12854">
    <property type="entry name" value="PPR_1"/>
    <property type="match status" value="3"/>
</dbReference>
<dbReference type="InterPro" id="IPR011990">
    <property type="entry name" value="TPR-like_helical_dom_sf"/>
</dbReference>
<feature type="repeat" description="PPR" evidence="2">
    <location>
        <begin position="367"/>
        <end position="401"/>
    </location>
</feature>
<reference evidence="5" key="1">
    <citation type="journal article" date="2024" name="IScience">
        <title>Strigolactones Initiate the Formation of Haustorium-like Structures in Castilleja.</title>
        <authorList>
            <person name="Buerger M."/>
            <person name="Peterson D."/>
            <person name="Chory J."/>
        </authorList>
    </citation>
    <scope>NUCLEOTIDE SEQUENCE [LARGE SCALE GENOMIC DNA]</scope>
</reference>
<comment type="caution">
    <text evidence="4">The sequence shown here is derived from an EMBL/GenBank/DDBJ whole genome shotgun (WGS) entry which is preliminary data.</text>
</comment>
<protein>
    <recommendedName>
        <fullName evidence="6">Pentatricopeptide repeat-containing protein</fullName>
    </recommendedName>
</protein>
<evidence type="ECO:0000256" key="1">
    <source>
        <dbReference type="ARBA" id="ARBA00022737"/>
    </source>
</evidence>
<feature type="repeat" description="PPR" evidence="2">
    <location>
        <begin position="528"/>
        <end position="562"/>
    </location>
</feature>
<evidence type="ECO:0000256" key="2">
    <source>
        <dbReference type="PROSITE-ProRule" id="PRU00708"/>
    </source>
</evidence>
<keyword evidence="1" id="KW-0677">Repeat</keyword>
<feature type="repeat" description="PPR" evidence="2">
    <location>
        <begin position="189"/>
        <end position="219"/>
    </location>
</feature>
<evidence type="ECO:0000256" key="3">
    <source>
        <dbReference type="SAM" id="MobiDB-lite"/>
    </source>
</evidence>
<dbReference type="AlphaFoldDB" id="A0ABD3BYQ7"/>
<feature type="repeat" description="PPR" evidence="2">
    <location>
        <begin position="633"/>
        <end position="667"/>
    </location>
</feature>
<feature type="compositionally biased region" description="Basic and acidic residues" evidence="3">
    <location>
        <begin position="804"/>
        <end position="823"/>
    </location>
</feature>
<feature type="repeat" description="PPR" evidence="2">
    <location>
        <begin position="260"/>
        <end position="294"/>
    </location>
</feature>
<dbReference type="PANTHER" id="PTHR47932">
    <property type="entry name" value="ATPASE EXPRESSION PROTEIN 3"/>
    <property type="match status" value="1"/>
</dbReference>
<sequence length="873" mass="99586">MEQTRLVAKALARNSDNPQLAWLLFKRTLLINYKNTNFNNNEISSLQHSLPLIVPILIRANMFSEIDTLHHHFLLSPTPPLHNLLYSIVDLLARFGHIHKAFSHFQSLRTNLPHSPPPSVFLYNLLIQASLKENCPNFVFWLYKDMIFSNVKIQTYTLNLLIGGLCDSGRLEDARHVFDKMRDKGCEPNEYSFGILVRGYCRYGLAVKGLEFLDSMRRKMGFVPNIVIYNTFIASFCKEGNNDEAERLVERMKEDGHAPNVVTFNTRISALCKSGKILEASRIFRDMQMDEELPKPNVVTHNLMLEGFFKEGMLEEAKTLVLSMKRDDMFSSVESYNIWLLGLVRNGKFVEAQTVLKEMAEDGPKPNAYSYNILIGGLCKNNMLVDARRVVNLMSSSGVSPDVATYSTLLQGYCRKGKKFEANKVLNEMITGNCFPNTYTCNILLHSLWREGNIAEAERLMQKMNEMGDGLDTVSCNIVIDGLCRNGKLDKAVEIVSEMWTHGTAALGNLGNMYIGLVDENRKRCLPDLITYSTVINGLCKDGRLEEAKKKFGEMLGRNLYPDSTVYDIFLSNLCKRGKISSAFHVLKDMEKKGCNKTLQTYNHLIYGLGSTNQIFEMFGLMDEMKERGISPNVYTYNIVLNSLCEGEKGEEAAFILDEMLQRGVTPNIYSFKLLINTFCRTGEFRPAKDVFEIAISVYGHKEVIYSLMFNELVAGGEILEAKQLFEAALDRCFDLSSFCYKDLIDRLCSEEDFEYARDILKKMVMRGCRFDPALFMPVIDYLGRKGNKHEVNELTERMMEMSSEVHPDDKKLKNGRQHKDGESDWQTILHRDDGSAIAMKTMKRVQRGWGQANLSYPKAQENAFLDDWNDII</sequence>
<dbReference type="Proteomes" id="UP001632038">
    <property type="component" value="Unassembled WGS sequence"/>
</dbReference>
<dbReference type="SUPFAM" id="SSF48452">
    <property type="entry name" value="TPR-like"/>
    <property type="match status" value="1"/>
</dbReference>
<dbReference type="PROSITE" id="PS51375">
    <property type="entry name" value="PPR"/>
    <property type="match status" value="15"/>
</dbReference>
<feature type="repeat" description="PPR" evidence="2">
    <location>
        <begin position="437"/>
        <end position="471"/>
    </location>
</feature>
<evidence type="ECO:0000313" key="4">
    <source>
        <dbReference type="EMBL" id="KAL3622640.1"/>
    </source>
</evidence>
<feature type="repeat" description="PPR" evidence="2">
    <location>
        <begin position="297"/>
        <end position="331"/>
    </location>
</feature>
<accession>A0ABD3BYQ7</accession>
<dbReference type="Pfam" id="PF13041">
    <property type="entry name" value="PPR_2"/>
    <property type="match status" value="4"/>
</dbReference>
<dbReference type="InterPro" id="IPR002885">
    <property type="entry name" value="PPR_rpt"/>
</dbReference>
<evidence type="ECO:0008006" key="6">
    <source>
        <dbReference type="Google" id="ProtNLM"/>
    </source>
</evidence>
<feature type="region of interest" description="Disordered" evidence="3">
    <location>
        <begin position="804"/>
        <end position="826"/>
    </location>
</feature>
<evidence type="ECO:0000313" key="5">
    <source>
        <dbReference type="Proteomes" id="UP001632038"/>
    </source>
</evidence>
<feature type="repeat" description="PPR" evidence="2">
    <location>
        <begin position="598"/>
        <end position="632"/>
    </location>
</feature>
<name>A0ABD3BYQ7_9LAMI</name>